<feature type="signal peptide" evidence="1">
    <location>
        <begin position="1"/>
        <end position="17"/>
    </location>
</feature>
<accession>A0A8H3Z6X4</accession>
<evidence type="ECO:0000313" key="2">
    <source>
        <dbReference type="EMBL" id="KAE9985418.1"/>
    </source>
</evidence>
<protein>
    <recommendedName>
        <fullName evidence="4">Hydrophobin</fullName>
    </recommendedName>
</protein>
<dbReference type="AlphaFoldDB" id="A0A8H3Z6X4"/>
<reference evidence="2 3" key="1">
    <citation type="submission" date="2019-07" db="EMBL/GenBank/DDBJ databases">
        <title>Venturia inaequalis Genome Resource.</title>
        <authorList>
            <person name="Lichtner F.J."/>
        </authorList>
    </citation>
    <scope>NUCLEOTIDE SEQUENCE [LARGE SCALE GENOMIC DNA]</scope>
    <source>
        <strain evidence="2 3">DMI_063113</strain>
    </source>
</reference>
<comment type="caution">
    <text evidence="2">The sequence shown here is derived from an EMBL/GenBank/DDBJ whole genome shotgun (WGS) entry which is preliminary data.</text>
</comment>
<name>A0A8H3Z6X4_VENIN</name>
<feature type="chain" id="PRO_5034384932" description="Hydrophobin" evidence="1">
    <location>
        <begin position="18"/>
        <end position="172"/>
    </location>
</feature>
<evidence type="ECO:0008006" key="4">
    <source>
        <dbReference type="Google" id="ProtNLM"/>
    </source>
</evidence>
<proteinExistence type="predicted"/>
<keyword evidence="3" id="KW-1185">Reference proteome</keyword>
<keyword evidence="1" id="KW-0732">Signal</keyword>
<organism evidence="2 3">
    <name type="scientific">Venturia inaequalis</name>
    <name type="common">Apple scab fungus</name>
    <dbReference type="NCBI Taxonomy" id="5025"/>
    <lineage>
        <taxon>Eukaryota</taxon>
        <taxon>Fungi</taxon>
        <taxon>Dikarya</taxon>
        <taxon>Ascomycota</taxon>
        <taxon>Pezizomycotina</taxon>
        <taxon>Dothideomycetes</taxon>
        <taxon>Pleosporomycetidae</taxon>
        <taxon>Venturiales</taxon>
        <taxon>Venturiaceae</taxon>
        <taxon>Venturia</taxon>
    </lineage>
</organism>
<gene>
    <name evidence="2" type="ORF">EG327_004711</name>
</gene>
<evidence type="ECO:0000313" key="3">
    <source>
        <dbReference type="Proteomes" id="UP000490939"/>
    </source>
</evidence>
<sequence>MFKFVPFALALIGLVFASPAALEQRRADWPIDCSHNGGQPYCCQGTFAGDLPIITALAGLTSFPLDPNDVNCIGVSNASSTCVGVNTCCQVKGLRILKTSSRKSKSAQSLTDRSKEPSKLGMRPPVKGIICVTPSFTAKLQTYKITLTSRFKANEVQRTKLIMSDKAIFQSR</sequence>
<evidence type="ECO:0000256" key="1">
    <source>
        <dbReference type="SAM" id="SignalP"/>
    </source>
</evidence>
<dbReference type="EMBL" id="WNWR01000278">
    <property type="protein sequence ID" value="KAE9985418.1"/>
    <property type="molecule type" value="Genomic_DNA"/>
</dbReference>
<dbReference type="Proteomes" id="UP000490939">
    <property type="component" value="Unassembled WGS sequence"/>
</dbReference>